<dbReference type="EMBL" id="KI684710">
    <property type="protein sequence ID" value="ETK94131.1"/>
    <property type="molecule type" value="Genomic_DNA"/>
</dbReference>
<dbReference type="VEuPathDB" id="FungiDB:PPTG_07555"/>
<sequence length="182" mass="18421">MALDSVASAPQADSNTAEEVSDNALDVILGASSTAGSAVAGATDSASGSNSASNVATGVFTTVMAVAAAVLDAVVTTAAAKCIYVSERQLFPAIVRRRVPPTYPSLHYFFPPANMKAFQLLVIATLAVAGANSQGGNLRGTVPPSDMDGTAVDSIHTRDSPTEAIPFIPTGIPTGIPTDQPF</sequence>
<evidence type="ECO:0000313" key="1">
    <source>
        <dbReference type="EMBL" id="ETK94131.1"/>
    </source>
</evidence>
<gene>
    <name evidence="1" type="ORF">L915_02763</name>
</gene>
<dbReference type="Proteomes" id="UP000053236">
    <property type="component" value="Unassembled WGS sequence"/>
</dbReference>
<accession>W2HI19</accession>
<organism evidence="1">
    <name type="scientific">Phytophthora nicotianae</name>
    <name type="common">Potato buckeye rot agent</name>
    <name type="synonym">Phytophthora parasitica</name>
    <dbReference type="NCBI Taxonomy" id="4792"/>
    <lineage>
        <taxon>Eukaryota</taxon>
        <taxon>Sar</taxon>
        <taxon>Stramenopiles</taxon>
        <taxon>Oomycota</taxon>
        <taxon>Peronosporomycetes</taxon>
        <taxon>Peronosporales</taxon>
        <taxon>Peronosporaceae</taxon>
        <taxon>Phytophthora</taxon>
    </lineage>
</organism>
<name>W2HI19_PHYNI</name>
<protein>
    <submittedName>
        <fullName evidence="1">Uncharacterized protein</fullName>
    </submittedName>
</protein>
<proteinExistence type="predicted"/>
<dbReference type="AlphaFoldDB" id="W2HI19"/>
<reference evidence="1" key="1">
    <citation type="submission" date="2013-11" db="EMBL/GenBank/DDBJ databases">
        <title>The Genome Sequence of Phytophthora parasitica CJ02B3.</title>
        <authorList>
            <consortium name="The Broad Institute Genomics Platform"/>
            <person name="Russ C."/>
            <person name="Tyler B."/>
            <person name="Panabieres F."/>
            <person name="Shan W."/>
            <person name="Tripathy S."/>
            <person name="Grunwald N."/>
            <person name="Machado M."/>
            <person name="Johnson C.S."/>
            <person name="Arredondo F."/>
            <person name="Hong C."/>
            <person name="Coffey M."/>
            <person name="Young S.K."/>
            <person name="Zeng Q."/>
            <person name="Gargeya S."/>
            <person name="Fitzgerald M."/>
            <person name="Abouelleil A."/>
            <person name="Alvarado L."/>
            <person name="Chapman S.B."/>
            <person name="Gainer-Dewar J."/>
            <person name="Goldberg J."/>
            <person name="Griggs A."/>
            <person name="Gujja S."/>
            <person name="Hansen M."/>
            <person name="Howarth C."/>
            <person name="Imamovic A."/>
            <person name="Ireland A."/>
            <person name="Larimer J."/>
            <person name="McCowan C."/>
            <person name="Murphy C."/>
            <person name="Pearson M."/>
            <person name="Poon T.W."/>
            <person name="Priest M."/>
            <person name="Roberts A."/>
            <person name="Saif S."/>
            <person name="Shea T."/>
            <person name="Sykes S."/>
            <person name="Wortman J."/>
            <person name="Nusbaum C."/>
            <person name="Birren B."/>
        </authorList>
    </citation>
    <scope>NUCLEOTIDE SEQUENCE [LARGE SCALE GENOMIC DNA]</scope>
    <source>
        <strain evidence="1">CJ02B3</strain>
    </source>
</reference>